<sequence>MPFQSRPSRPLTGIFRASEKTWRRSSTKWSFVFTGSTADYGEACIHGFVLYESVDVLKYLMFERAEDVTITDPLLIMEKHVSVALCFMNL</sequence>
<name>A0A1I8A2B9_9BILA</name>
<proteinExistence type="predicted"/>
<organism evidence="1 2">
    <name type="scientific">Steinernema glaseri</name>
    <dbReference type="NCBI Taxonomy" id="37863"/>
    <lineage>
        <taxon>Eukaryota</taxon>
        <taxon>Metazoa</taxon>
        <taxon>Ecdysozoa</taxon>
        <taxon>Nematoda</taxon>
        <taxon>Chromadorea</taxon>
        <taxon>Rhabditida</taxon>
        <taxon>Tylenchina</taxon>
        <taxon>Panagrolaimomorpha</taxon>
        <taxon>Strongyloidoidea</taxon>
        <taxon>Steinernematidae</taxon>
        <taxon>Steinernema</taxon>
    </lineage>
</organism>
<accession>A0A1I8A2B9</accession>
<protein>
    <submittedName>
        <fullName evidence="2">MATH domain-containing protein</fullName>
    </submittedName>
</protein>
<reference evidence="2" key="1">
    <citation type="submission" date="2016-11" db="UniProtKB">
        <authorList>
            <consortium name="WormBaseParasite"/>
        </authorList>
    </citation>
    <scope>IDENTIFICATION</scope>
</reference>
<evidence type="ECO:0000313" key="2">
    <source>
        <dbReference type="WBParaSite" id="L893_g32305.t1"/>
    </source>
</evidence>
<evidence type="ECO:0000313" key="1">
    <source>
        <dbReference type="Proteomes" id="UP000095287"/>
    </source>
</evidence>
<dbReference type="Proteomes" id="UP000095287">
    <property type="component" value="Unplaced"/>
</dbReference>
<dbReference type="WBParaSite" id="L893_g32305.t1">
    <property type="protein sequence ID" value="L893_g32305.t1"/>
    <property type="gene ID" value="L893_g32305"/>
</dbReference>
<dbReference type="AlphaFoldDB" id="A0A1I8A2B9"/>
<keyword evidence="1" id="KW-1185">Reference proteome</keyword>